<keyword evidence="2" id="KW-1133">Transmembrane helix</keyword>
<keyword evidence="2" id="KW-0812">Transmembrane</keyword>
<feature type="transmembrane region" description="Helical" evidence="2">
    <location>
        <begin position="14"/>
        <end position="33"/>
    </location>
</feature>
<protein>
    <recommendedName>
        <fullName evidence="5">DUF4175 family protein</fullName>
    </recommendedName>
</protein>
<gene>
    <name evidence="3" type="ORF">F5984_15735</name>
</gene>
<reference evidence="3 4" key="1">
    <citation type="submission" date="2019-10" db="EMBL/GenBank/DDBJ databases">
        <title>Rudanella paleaurantiibacter sp. nov., isolated from sludge.</title>
        <authorList>
            <person name="Xu S.Q."/>
        </authorList>
    </citation>
    <scope>NUCLEOTIDE SEQUENCE [LARGE SCALE GENOMIC DNA]</scope>
    <source>
        <strain evidence="3 4">HX-22-17</strain>
    </source>
</reference>
<evidence type="ECO:0000313" key="3">
    <source>
        <dbReference type="EMBL" id="KAB7729099.1"/>
    </source>
</evidence>
<evidence type="ECO:0008006" key="5">
    <source>
        <dbReference type="Google" id="ProtNLM"/>
    </source>
</evidence>
<evidence type="ECO:0000313" key="4">
    <source>
        <dbReference type="Proteomes" id="UP000488299"/>
    </source>
</evidence>
<evidence type="ECO:0000256" key="2">
    <source>
        <dbReference type="SAM" id="Phobius"/>
    </source>
</evidence>
<comment type="caution">
    <text evidence="3">The sequence shown here is derived from an EMBL/GenBank/DDBJ whole genome shotgun (WGS) entry which is preliminary data.</text>
</comment>
<dbReference type="Proteomes" id="UP000488299">
    <property type="component" value="Unassembled WGS sequence"/>
</dbReference>
<organism evidence="3 4">
    <name type="scientific">Rudanella paleaurantiibacter</name>
    <dbReference type="NCBI Taxonomy" id="2614655"/>
    <lineage>
        <taxon>Bacteria</taxon>
        <taxon>Pseudomonadati</taxon>
        <taxon>Bacteroidota</taxon>
        <taxon>Cytophagia</taxon>
        <taxon>Cytophagales</taxon>
        <taxon>Cytophagaceae</taxon>
        <taxon>Rudanella</taxon>
    </lineage>
</organism>
<proteinExistence type="predicted"/>
<dbReference type="RefSeq" id="WP_152125210.1">
    <property type="nucleotide sequence ID" value="NZ_WELI01000006.1"/>
</dbReference>
<name>A0A7J5TWS8_9BACT</name>
<feature type="region of interest" description="Disordered" evidence="1">
    <location>
        <begin position="513"/>
        <end position="548"/>
    </location>
</feature>
<sequence length="763" mass="85541">MTARKIIDSVRHQLYLNTLLKGLLLGLAAYFIATAFGLGVAYRLVAALAGLLAGLWLGRIRQPRQPEAVALIHRTVGDAEYSLPLLDKPSLNIAEQLQLERLSERLAQTPIPTVWQANMGPYVLAVLLSVGLAYTLPFLKPANQRPGTRQTVLGGSTDSPADEPARPPRFESATVRVQPPTYTGLPVRQSRDLNVSSLVGSRLDWIIAFSRNTGLRVRLANSRGEEIGLKATTNGFTHTDRLVSSGLYTIRAYWRNPDTNRDSLFYQSPFYRLEAQPDLAPKIEPTSKELYRYHRLNDPKQLTVSARIFDDFRVQQAYIIATLARGSGENVKFREVRMPLTPGNFTDARLSKTLDLKALGFAPGDELYYYWAAIDNRQPEPNFTKSDTYFVVYKDTTKTDEAQLATMAVNLMPEYFRSQRQIIIDTEKLIAKRGKILRETFNSFSNEIGFDQKVLRLRYGQYLGEEFENQIGGHDPLAENDAHLLDGFMHKHDTEQDKAANETPRTFAFKLAEKAQQANKEPGSTPGQNAGGHGAGGHSHNDPATPEKAQDPLAALMEQYVHEHDDAETNTFYEQSTRSLLKMALEQMWQSELHLRLYEPEKALPYEKKALEYLKTAQQKARAYAKKTGLDPPPIKEAETRLKGERKNVTDRYAQSRTYTEAQANALIADVLGLLDRPQLTAAQRLSVQQLSGYLLNRPTSVGLPNWSVLGALQELAAGRVLAVAQRQQLKTNLYRLLGKTEGRQGPSYGTNAALERAFWRGL</sequence>
<feature type="transmembrane region" description="Helical" evidence="2">
    <location>
        <begin position="39"/>
        <end position="57"/>
    </location>
</feature>
<feature type="transmembrane region" description="Helical" evidence="2">
    <location>
        <begin position="122"/>
        <end position="139"/>
    </location>
</feature>
<feature type="compositionally biased region" description="Polar residues" evidence="1">
    <location>
        <begin position="145"/>
        <end position="159"/>
    </location>
</feature>
<feature type="region of interest" description="Disordered" evidence="1">
    <location>
        <begin position="145"/>
        <end position="172"/>
    </location>
</feature>
<keyword evidence="2" id="KW-0472">Membrane</keyword>
<evidence type="ECO:0000256" key="1">
    <source>
        <dbReference type="SAM" id="MobiDB-lite"/>
    </source>
</evidence>
<accession>A0A7J5TWS8</accession>
<dbReference type="EMBL" id="WELI01000006">
    <property type="protein sequence ID" value="KAB7729099.1"/>
    <property type="molecule type" value="Genomic_DNA"/>
</dbReference>
<keyword evidence="4" id="KW-1185">Reference proteome</keyword>
<dbReference type="AlphaFoldDB" id="A0A7J5TWS8"/>